<feature type="compositionally biased region" description="Basic and acidic residues" evidence="1">
    <location>
        <begin position="441"/>
        <end position="474"/>
    </location>
</feature>
<feature type="region of interest" description="Disordered" evidence="1">
    <location>
        <begin position="440"/>
        <end position="474"/>
    </location>
</feature>
<dbReference type="AlphaFoldDB" id="A0ABD1ZNZ9"/>
<feature type="region of interest" description="Disordered" evidence="1">
    <location>
        <begin position="486"/>
        <end position="506"/>
    </location>
</feature>
<dbReference type="PANTHER" id="PTHR47285">
    <property type="entry name" value="PROTEIN TIC 62, CHLOROPLASTIC"/>
    <property type="match status" value="1"/>
</dbReference>
<feature type="compositionally biased region" description="Low complexity" evidence="1">
    <location>
        <begin position="804"/>
        <end position="818"/>
    </location>
</feature>
<evidence type="ECO:0000256" key="1">
    <source>
        <dbReference type="SAM" id="MobiDB-lite"/>
    </source>
</evidence>
<dbReference type="Proteomes" id="UP001605036">
    <property type="component" value="Unassembled WGS sequence"/>
</dbReference>
<feature type="compositionally biased region" description="Acidic residues" evidence="1">
    <location>
        <begin position="126"/>
        <end position="136"/>
    </location>
</feature>
<feature type="compositionally biased region" description="Basic and acidic residues" evidence="1">
    <location>
        <begin position="545"/>
        <end position="567"/>
    </location>
</feature>
<dbReference type="EMBL" id="JBHFFA010000001">
    <property type="protein sequence ID" value="KAL2652762.1"/>
    <property type="molecule type" value="Genomic_DNA"/>
</dbReference>
<organism evidence="3 4">
    <name type="scientific">Riccia fluitans</name>
    <dbReference type="NCBI Taxonomy" id="41844"/>
    <lineage>
        <taxon>Eukaryota</taxon>
        <taxon>Viridiplantae</taxon>
        <taxon>Streptophyta</taxon>
        <taxon>Embryophyta</taxon>
        <taxon>Marchantiophyta</taxon>
        <taxon>Marchantiopsida</taxon>
        <taxon>Marchantiidae</taxon>
        <taxon>Marchantiales</taxon>
        <taxon>Ricciaceae</taxon>
        <taxon>Riccia</taxon>
    </lineage>
</organism>
<dbReference type="InterPro" id="IPR036291">
    <property type="entry name" value="NAD(P)-bd_dom_sf"/>
</dbReference>
<dbReference type="Pfam" id="PF13460">
    <property type="entry name" value="NAD_binding_10"/>
    <property type="match status" value="2"/>
</dbReference>
<feature type="compositionally biased region" description="Basic and acidic residues" evidence="1">
    <location>
        <begin position="486"/>
        <end position="497"/>
    </location>
</feature>
<dbReference type="SUPFAM" id="SSF51735">
    <property type="entry name" value="NAD(P)-binding Rossmann-fold domains"/>
    <property type="match status" value="1"/>
</dbReference>
<feature type="compositionally biased region" description="Pro residues" evidence="1">
    <location>
        <begin position="842"/>
        <end position="861"/>
    </location>
</feature>
<reference evidence="3 4" key="1">
    <citation type="submission" date="2024-09" db="EMBL/GenBank/DDBJ databases">
        <title>Chromosome-scale assembly of Riccia fluitans.</title>
        <authorList>
            <person name="Paukszto L."/>
            <person name="Sawicki J."/>
            <person name="Karawczyk K."/>
            <person name="Piernik-Szablinska J."/>
            <person name="Szczecinska M."/>
            <person name="Mazdziarz M."/>
        </authorList>
    </citation>
    <scope>NUCLEOTIDE SEQUENCE [LARGE SCALE GENOMIC DNA]</scope>
    <source>
        <strain evidence="3">Rf_01</strain>
        <tissue evidence="3">Aerial parts of the thallus</tissue>
    </source>
</reference>
<evidence type="ECO:0000313" key="4">
    <source>
        <dbReference type="Proteomes" id="UP001605036"/>
    </source>
</evidence>
<keyword evidence="4" id="KW-1185">Reference proteome</keyword>
<feature type="region of interest" description="Disordered" evidence="1">
    <location>
        <begin position="523"/>
        <end position="719"/>
    </location>
</feature>
<feature type="region of interest" description="Disordered" evidence="1">
    <location>
        <begin position="111"/>
        <end position="157"/>
    </location>
</feature>
<sequence length="949" mass="103952">METQGLLASGSSLFVLPKSIAQCQQQLQDGRSVSIPSSSQERQWSFRVERRKLTLLSGRKKFSVDVRAKRAGGGRIGTSKGKSKESEAQEVDADAEPDAWNKTLFRLPGTQRFPPLMDKGKSKESEAEEADADAEPDAWSKTLFKLPGTQRLPSKGRNRFKDKNTVFVAGATGKVGRRAVRELVKLGYNVRAGVRNPDRAQFLLEEEEKEESVDEEAEEQPKKKGLFSDFSIEKLFGFLAPKGRREGRVELVQCDLESSVEDIEEALGNAGLVICTIGAGEKQVLDVTGPYRIDYKATKNLIDAASSANANHFILVTSLGTQKFGWPAAALNLFWGVLYWKAKAEEALVASGIPFTIVRPGGMERPTDAYKETHNLRLAEADTLFGGQVSNLQVAELMAAVVDNLDLARNKVLEVVAETTAPLRPFDELLAEISSIDEETEPVKGRSEISREEQEREAALKRQAAETERAESVRRKLQEEYEAARLKEEEARKEAEAARAQTAEIEKRTSELRSKLQAAEQVAQEAKARETALIEAARQGKKAKLQPEQKPKEAKQKALEAPKEISKVEATVMPPTKSKAEVAAEKKAKQEVERKAKEEAEAELAAKEEAEAKAKADAAEAEKKRIEAEQIAKEEEEEGQSDAKVETKGTSRGFRWPWQTDEPEEEAAPVASSTVEEVAETEQPQIPELPQPSIPLSPNAQLPTLEPPAPPSPPPAPEVEENIATKAETTVSEEPVLVNEVEEEAPEEPVVQKEEETSEPVVPKEEETSQVVAEASPENKTKGLFENFRWPWQQPGPEEETSQEEVTAADEAVVEETAPINQTILQEDDSTRNTELLRPSRPLSPYPAYPALKPPTPPSPPKTSKLGGGEVQPEAPVVAEVASSTPVESSNSASTAEPLKSRPLSPFNMYPGLKPPEPPSPPESVSTEKPKPDESTTVIVEGEMATSVV</sequence>
<gene>
    <name evidence="3" type="ORF">R1flu_020890</name>
</gene>
<evidence type="ECO:0000259" key="2">
    <source>
        <dbReference type="Pfam" id="PF13460"/>
    </source>
</evidence>
<dbReference type="PANTHER" id="PTHR47285:SF1">
    <property type="entry name" value="PROTEIN TIC 62, CHLOROPLASTIC"/>
    <property type="match status" value="1"/>
</dbReference>
<feature type="compositionally biased region" description="Low complexity" evidence="1">
    <location>
        <begin position="873"/>
        <end position="890"/>
    </location>
</feature>
<name>A0ABD1ZNZ9_9MARC</name>
<feature type="compositionally biased region" description="Basic and acidic residues" evidence="1">
    <location>
        <begin position="578"/>
        <end position="633"/>
    </location>
</feature>
<dbReference type="InterPro" id="IPR016040">
    <property type="entry name" value="NAD(P)-bd_dom"/>
</dbReference>
<feature type="region of interest" description="Disordered" evidence="1">
    <location>
        <begin position="731"/>
        <end position="949"/>
    </location>
</feature>
<proteinExistence type="predicted"/>
<accession>A0ABD1ZNZ9</accession>
<feature type="compositionally biased region" description="Pro residues" evidence="1">
    <location>
        <begin position="913"/>
        <end position="922"/>
    </location>
</feature>
<feature type="domain" description="NAD(P)-binding" evidence="2">
    <location>
        <begin position="170"/>
        <end position="219"/>
    </location>
</feature>
<comment type="caution">
    <text evidence="3">The sequence shown here is derived from an EMBL/GenBank/DDBJ whole genome shotgun (WGS) entry which is preliminary data.</text>
</comment>
<dbReference type="Gene3D" id="3.40.50.720">
    <property type="entry name" value="NAD(P)-binding Rossmann-like Domain"/>
    <property type="match status" value="1"/>
</dbReference>
<feature type="region of interest" description="Disordered" evidence="1">
    <location>
        <begin position="72"/>
        <end position="95"/>
    </location>
</feature>
<protein>
    <recommendedName>
        <fullName evidence="2">NAD(P)-binding domain-containing protein</fullName>
    </recommendedName>
</protein>
<feature type="domain" description="NAD(P)-binding" evidence="2">
    <location>
        <begin position="245"/>
        <end position="404"/>
    </location>
</feature>
<dbReference type="InterPro" id="IPR044719">
    <property type="entry name" value="TIC62"/>
</dbReference>
<dbReference type="CDD" id="cd05243">
    <property type="entry name" value="SDR_a5"/>
    <property type="match status" value="1"/>
</dbReference>
<feature type="compositionally biased region" description="Pro residues" evidence="1">
    <location>
        <begin position="705"/>
        <end position="717"/>
    </location>
</feature>
<evidence type="ECO:0000313" key="3">
    <source>
        <dbReference type="EMBL" id="KAL2652762.1"/>
    </source>
</evidence>